<dbReference type="Proteomes" id="UP001159363">
    <property type="component" value="Chromosome 3"/>
</dbReference>
<comment type="caution">
    <text evidence="1">The sequence shown here is derived from an EMBL/GenBank/DDBJ whole genome shotgun (WGS) entry which is preliminary data.</text>
</comment>
<sequence length="75" mass="8582">MSVCQKLSGGQFCVGLLKIKCKFVKIIELIKVLEGGHYPFAHLLWDELTQLSSEFKRYADSVLPSQTQQMLHEIE</sequence>
<evidence type="ECO:0000313" key="2">
    <source>
        <dbReference type="Proteomes" id="UP001159363"/>
    </source>
</evidence>
<proteinExistence type="predicted"/>
<dbReference type="EMBL" id="JARBHB010000003">
    <property type="protein sequence ID" value="KAJ8889226.1"/>
    <property type="molecule type" value="Genomic_DNA"/>
</dbReference>
<name>A0ABQ9HXW9_9NEOP</name>
<keyword evidence="2" id="KW-1185">Reference proteome</keyword>
<evidence type="ECO:0000313" key="1">
    <source>
        <dbReference type="EMBL" id="KAJ8889226.1"/>
    </source>
</evidence>
<accession>A0ABQ9HXW9</accession>
<protein>
    <submittedName>
        <fullName evidence="1">Uncharacterized protein</fullName>
    </submittedName>
</protein>
<gene>
    <name evidence="1" type="ORF">PR048_008724</name>
</gene>
<reference evidence="1 2" key="1">
    <citation type="submission" date="2023-02" db="EMBL/GenBank/DDBJ databases">
        <title>LHISI_Scaffold_Assembly.</title>
        <authorList>
            <person name="Stuart O.P."/>
            <person name="Cleave R."/>
            <person name="Magrath M.J.L."/>
            <person name="Mikheyev A.S."/>
        </authorList>
    </citation>
    <scope>NUCLEOTIDE SEQUENCE [LARGE SCALE GENOMIC DNA]</scope>
    <source>
        <strain evidence="1">Daus_M_001</strain>
        <tissue evidence="1">Leg muscle</tissue>
    </source>
</reference>
<organism evidence="1 2">
    <name type="scientific">Dryococelus australis</name>
    <dbReference type="NCBI Taxonomy" id="614101"/>
    <lineage>
        <taxon>Eukaryota</taxon>
        <taxon>Metazoa</taxon>
        <taxon>Ecdysozoa</taxon>
        <taxon>Arthropoda</taxon>
        <taxon>Hexapoda</taxon>
        <taxon>Insecta</taxon>
        <taxon>Pterygota</taxon>
        <taxon>Neoptera</taxon>
        <taxon>Polyneoptera</taxon>
        <taxon>Phasmatodea</taxon>
        <taxon>Verophasmatodea</taxon>
        <taxon>Anareolatae</taxon>
        <taxon>Phasmatidae</taxon>
        <taxon>Eurycanthinae</taxon>
        <taxon>Dryococelus</taxon>
    </lineage>
</organism>